<accession>A0A8T4L1I1</accession>
<dbReference type="Proteomes" id="UP000675968">
    <property type="component" value="Unassembled WGS sequence"/>
</dbReference>
<evidence type="ECO:0000313" key="2">
    <source>
        <dbReference type="Proteomes" id="UP000675968"/>
    </source>
</evidence>
<name>A0A8T4L1I1_9ARCH</name>
<proteinExistence type="predicted"/>
<comment type="caution">
    <text evidence="1">The sequence shown here is derived from an EMBL/GenBank/DDBJ whole genome shotgun (WGS) entry which is preliminary data.</text>
</comment>
<dbReference type="EMBL" id="JAGVWC010000008">
    <property type="protein sequence ID" value="MBS3061198.1"/>
    <property type="molecule type" value="Genomic_DNA"/>
</dbReference>
<reference evidence="1" key="1">
    <citation type="submission" date="2021-03" db="EMBL/GenBank/DDBJ databases">
        <authorList>
            <person name="Jaffe A."/>
        </authorList>
    </citation>
    <scope>NUCLEOTIDE SEQUENCE</scope>
    <source>
        <strain evidence="1">RIFCSPLOWO2_01_FULL_AR10_48_17</strain>
    </source>
</reference>
<gene>
    <name evidence="1" type="ORF">J4215_01285</name>
</gene>
<organism evidence="1 2">
    <name type="scientific">Candidatus Iainarchaeum sp</name>
    <dbReference type="NCBI Taxonomy" id="3101447"/>
    <lineage>
        <taxon>Archaea</taxon>
        <taxon>Candidatus Iainarchaeota</taxon>
        <taxon>Candidatus Iainarchaeia</taxon>
        <taxon>Candidatus Iainarchaeales</taxon>
        <taxon>Candidatus Iainarchaeaceae</taxon>
        <taxon>Candidatus Iainarchaeum</taxon>
    </lineage>
</organism>
<dbReference type="AlphaFoldDB" id="A0A8T4L1I1"/>
<sequence length="56" mass="6012">MNKRAQVSMEYLTIVLFGLMLAVAAGVLLASVSTVANTAKAKVLTYREQAISNLLQ</sequence>
<protein>
    <submittedName>
        <fullName evidence="1">Uncharacterized protein</fullName>
    </submittedName>
</protein>
<reference evidence="1" key="2">
    <citation type="submission" date="2021-05" db="EMBL/GenBank/DDBJ databases">
        <title>Protein family content uncovers lineage relationships and bacterial pathway maintenance mechanisms in DPANN archaea.</title>
        <authorList>
            <person name="Castelle C.J."/>
            <person name="Meheust R."/>
            <person name="Jaffe A.L."/>
            <person name="Seitz K."/>
            <person name="Gong X."/>
            <person name="Baker B.J."/>
            <person name="Banfield J.F."/>
        </authorList>
    </citation>
    <scope>NUCLEOTIDE SEQUENCE</scope>
    <source>
        <strain evidence="1">RIFCSPLOWO2_01_FULL_AR10_48_17</strain>
    </source>
</reference>
<evidence type="ECO:0000313" key="1">
    <source>
        <dbReference type="EMBL" id="MBS3061198.1"/>
    </source>
</evidence>